<evidence type="ECO:0000256" key="2">
    <source>
        <dbReference type="ARBA" id="ARBA00023015"/>
    </source>
</evidence>
<dbReference type="InterPro" id="IPR050913">
    <property type="entry name" value="AP2/ERF_ERF"/>
</dbReference>
<evidence type="ECO:0000259" key="6">
    <source>
        <dbReference type="PROSITE" id="PS51032"/>
    </source>
</evidence>
<dbReference type="InterPro" id="IPR016177">
    <property type="entry name" value="DNA-bd_dom_sf"/>
</dbReference>
<dbReference type="Pfam" id="PF00847">
    <property type="entry name" value="AP2"/>
    <property type="match status" value="1"/>
</dbReference>
<keyword evidence="4" id="KW-0804">Transcription</keyword>
<dbReference type="GO" id="GO:0003700">
    <property type="term" value="F:DNA-binding transcription factor activity"/>
    <property type="evidence" value="ECO:0007669"/>
    <property type="project" value="InterPro"/>
</dbReference>
<dbReference type="InterPro" id="IPR001471">
    <property type="entry name" value="AP2/ERF_dom"/>
</dbReference>
<dbReference type="EMBL" id="JABFUD020000015">
    <property type="protein sequence ID" value="KAI5069173.1"/>
    <property type="molecule type" value="Genomic_DNA"/>
</dbReference>
<keyword evidence="2" id="KW-0805">Transcription regulation</keyword>
<dbReference type="FunFam" id="3.30.730.10:FF:000001">
    <property type="entry name" value="Ethylene-responsive transcription factor 2"/>
    <property type="match status" value="1"/>
</dbReference>
<keyword evidence="3" id="KW-0238">DNA-binding</keyword>
<dbReference type="SMART" id="SM00380">
    <property type="entry name" value="AP2"/>
    <property type="match status" value="1"/>
</dbReference>
<comment type="subcellular location">
    <subcellularLocation>
        <location evidence="1">Nucleus</location>
    </subcellularLocation>
</comment>
<accession>A0A9D4ZB99</accession>
<dbReference type="PANTHER" id="PTHR31194:SF204">
    <property type="entry name" value="ETHYLENE-RESPONSIVE TRANSCRIPTION FACTOR WIN1"/>
    <property type="match status" value="1"/>
</dbReference>
<dbReference type="GO" id="GO:0003677">
    <property type="term" value="F:DNA binding"/>
    <property type="evidence" value="ECO:0007669"/>
    <property type="project" value="UniProtKB-KW"/>
</dbReference>
<dbReference type="SUPFAM" id="SSF54171">
    <property type="entry name" value="DNA-binding domain"/>
    <property type="match status" value="1"/>
</dbReference>
<proteinExistence type="predicted"/>
<comment type="caution">
    <text evidence="7">The sequence shown here is derived from an EMBL/GenBank/DDBJ whole genome shotgun (WGS) entry which is preliminary data.</text>
</comment>
<evidence type="ECO:0000256" key="1">
    <source>
        <dbReference type="ARBA" id="ARBA00004123"/>
    </source>
</evidence>
<dbReference type="PANTHER" id="PTHR31194">
    <property type="entry name" value="SHN SHINE , DNA BINDING / TRANSCRIPTION FACTOR"/>
    <property type="match status" value="1"/>
</dbReference>
<evidence type="ECO:0000256" key="3">
    <source>
        <dbReference type="ARBA" id="ARBA00023125"/>
    </source>
</evidence>
<evidence type="ECO:0000313" key="7">
    <source>
        <dbReference type="EMBL" id="KAI5069173.1"/>
    </source>
</evidence>
<dbReference type="PROSITE" id="PS51032">
    <property type="entry name" value="AP2_ERF"/>
    <property type="match status" value="1"/>
</dbReference>
<name>A0A9D4ZB99_ADICA</name>
<dbReference type="CDD" id="cd00018">
    <property type="entry name" value="AP2"/>
    <property type="match status" value="1"/>
</dbReference>
<reference evidence="7" key="1">
    <citation type="submission" date="2021-01" db="EMBL/GenBank/DDBJ databases">
        <title>Adiantum capillus-veneris genome.</title>
        <authorList>
            <person name="Fang Y."/>
            <person name="Liao Q."/>
        </authorList>
    </citation>
    <scope>NUCLEOTIDE SEQUENCE</scope>
    <source>
        <strain evidence="7">H3</strain>
        <tissue evidence="7">Leaf</tissue>
    </source>
</reference>
<feature type="domain" description="AP2/ERF" evidence="6">
    <location>
        <begin position="6"/>
        <end position="63"/>
    </location>
</feature>
<gene>
    <name evidence="7" type="ORF">GOP47_0015474</name>
</gene>
<dbReference type="InterPro" id="IPR036955">
    <property type="entry name" value="AP2/ERF_dom_sf"/>
</dbReference>
<dbReference type="AlphaFoldDB" id="A0A9D4ZB99"/>
<keyword evidence="5" id="KW-0539">Nucleus</keyword>
<protein>
    <recommendedName>
        <fullName evidence="6">AP2/ERF domain-containing protein</fullName>
    </recommendedName>
</protein>
<evidence type="ECO:0000256" key="4">
    <source>
        <dbReference type="ARBA" id="ARBA00023163"/>
    </source>
</evidence>
<dbReference type="GO" id="GO:0005634">
    <property type="term" value="C:nucleus"/>
    <property type="evidence" value="ECO:0007669"/>
    <property type="project" value="UniProtKB-SubCell"/>
</dbReference>
<evidence type="ECO:0000256" key="5">
    <source>
        <dbReference type="ARBA" id="ARBA00023242"/>
    </source>
</evidence>
<dbReference type="Proteomes" id="UP000886520">
    <property type="component" value="Chromosome 15"/>
</dbReference>
<sequence length="375" mass="41491">MARPQRFRGVRQRHWGSWVSEIRHPLLKTRVWLGTFETAEDAAKAYDEAAILMSGARAKTNFPFDPQSPWAPSTNLLSSSLITKLRKFYLLANQMQHQHQNNNAPAAALPLYESPSASLIEQKIDKSPSVIGNMSYNSPPPQSLTCLRLDPEKSNLGVWQKHIGPGLDSTSNWVMTLELDDTTVNKDPSSANSIIAISPSTTSENTHQQTLSFNRKVDCQGPLATTENHIEKINSTRESEDVIATQMIEELLGYNNVNFGAPYDNHMECSAIGHNSNIISCLLPQATSTSTMSYPLPQLSFSQYMASPKLSTLSCPIVASNRVEYKGAITSTLCPFLPTRQESSWANSGNKDIFPFIESGPNLHFESKDGCPLLF</sequence>
<dbReference type="PRINTS" id="PR00367">
    <property type="entry name" value="ETHRSPELEMNT"/>
</dbReference>
<dbReference type="Gene3D" id="3.30.730.10">
    <property type="entry name" value="AP2/ERF domain"/>
    <property type="match status" value="1"/>
</dbReference>
<evidence type="ECO:0000313" key="8">
    <source>
        <dbReference type="Proteomes" id="UP000886520"/>
    </source>
</evidence>
<organism evidence="7 8">
    <name type="scientific">Adiantum capillus-veneris</name>
    <name type="common">Maidenhair fern</name>
    <dbReference type="NCBI Taxonomy" id="13818"/>
    <lineage>
        <taxon>Eukaryota</taxon>
        <taxon>Viridiplantae</taxon>
        <taxon>Streptophyta</taxon>
        <taxon>Embryophyta</taxon>
        <taxon>Tracheophyta</taxon>
        <taxon>Polypodiopsida</taxon>
        <taxon>Polypodiidae</taxon>
        <taxon>Polypodiales</taxon>
        <taxon>Pteridineae</taxon>
        <taxon>Pteridaceae</taxon>
        <taxon>Vittarioideae</taxon>
        <taxon>Adiantum</taxon>
    </lineage>
</organism>
<dbReference type="OrthoDB" id="1920676at2759"/>
<keyword evidence="8" id="KW-1185">Reference proteome</keyword>